<evidence type="ECO:0000313" key="2">
    <source>
        <dbReference type="EMBL" id="MBA4655781.1"/>
    </source>
</evidence>
<keyword evidence="1" id="KW-0732">Signal</keyword>
<organism evidence="2">
    <name type="scientific">Opuntia streptacantha</name>
    <name type="common">Prickly pear cactus</name>
    <name type="synonym">Opuntia cardona</name>
    <dbReference type="NCBI Taxonomy" id="393608"/>
    <lineage>
        <taxon>Eukaryota</taxon>
        <taxon>Viridiplantae</taxon>
        <taxon>Streptophyta</taxon>
        <taxon>Embryophyta</taxon>
        <taxon>Tracheophyta</taxon>
        <taxon>Spermatophyta</taxon>
        <taxon>Magnoliopsida</taxon>
        <taxon>eudicotyledons</taxon>
        <taxon>Gunneridae</taxon>
        <taxon>Pentapetalae</taxon>
        <taxon>Caryophyllales</taxon>
        <taxon>Cactineae</taxon>
        <taxon>Cactaceae</taxon>
        <taxon>Opuntioideae</taxon>
        <taxon>Opuntia</taxon>
    </lineage>
</organism>
<proteinExistence type="predicted"/>
<feature type="chain" id="PRO_5027888101" description="Secreted protein" evidence="1">
    <location>
        <begin position="36"/>
        <end position="99"/>
    </location>
</feature>
<protein>
    <recommendedName>
        <fullName evidence="3">Secreted protein</fullName>
    </recommendedName>
</protein>
<dbReference type="AlphaFoldDB" id="A0A7C9DZ90"/>
<reference evidence="2" key="2">
    <citation type="submission" date="2020-07" db="EMBL/GenBank/DDBJ databases">
        <authorList>
            <person name="Vera ALvarez R."/>
            <person name="Arias-Moreno D.M."/>
            <person name="Jimenez-Jacinto V."/>
            <person name="Jimenez-Bremont J.F."/>
            <person name="Swaminathan K."/>
            <person name="Moose S.P."/>
            <person name="Guerrero-Gonzalez M.L."/>
            <person name="Marino-Ramirez L."/>
            <person name="Landsman D."/>
            <person name="Rodriguez-Kessler M."/>
            <person name="Delgado-Sanchez P."/>
        </authorList>
    </citation>
    <scope>NUCLEOTIDE SEQUENCE</scope>
    <source>
        <tissue evidence="2">Cladode</tissue>
    </source>
</reference>
<evidence type="ECO:0008006" key="3">
    <source>
        <dbReference type="Google" id="ProtNLM"/>
    </source>
</evidence>
<evidence type="ECO:0000256" key="1">
    <source>
        <dbReference type="SAM" id="SignalP"/>
    </source>
</evidence>
<accession>A0A7C9DZ90</accession>
<sequence>MQTLVHSSSMRLQSVLLVPFLILLLPSFHLNWTWTTPSFCKCNHRCIWKRVCHRIHMDRWFLSHTANQGHTCRMLCYLQDPSSRKIQSMGSSSLIFLLP</sequence>
<reference evidence="2" key="1">
    <citation type="journal article" date="2013" name="J. Plant Res.">
        <title>Effect of fungi and light on seed germination of three Opuntia species from semiarid lands of central Mexico.</title>
        <authorList>
            <person name="Delgado-Sanchez P."/>
            <person name="Jimenez-Bremont J.F."/>
            <person name="Guerrero-Gonzalez Mde L."/>
            <person name="Flores J."/>
        </authorList>
    </citation>
    <scope>NUCLEOTIDE SEQUENCE</scope>
    <source>
        <tissue evidence="2">Cladode</tissue>
    </source>
</reference>
<dbReference type="EMBL" id="GISG01189046">
    <property type="protein sequence ID" value="MBA4655781.1"/>
    <property type="molecule type" value="Transcribed_RNA"/>
</dbReference>
<name>A0A7C9DZ90_OPUST</name>
<feature type="signal peptide" evidence="1">
    <location>
        <begin position="1"/>
        <end position="35"/>
    </location>
</feature>